<dbReference type="PANTHER" id="PTHR12903">
    <property type="entry name" value="MITOCHONDRIAL RIBOSOMAL PROTEIN L24"/>
    <property type="match status" value="1"/>
</dbReference>
<dbReference type="GO" id="GO:0003735">
    <property type="term" value="F:structural constituent of ribosome"/>
    <property type="evidence" value="ECO:0007669"/>
    <property type="project" value="InterPro"/>
</dbReference>
<dbReference type="InterPro" id="IPR014722">
    <property type="entry name" value="Rib_uL2_dom2"/>
</dbReference>
<dbReference type="InterPro" id="IPR057264">
    <property type="entry name" value="Ribosomal_uL24_C"/>
</dbReference>
<comment type="similarity">
    <text evidence="1 5">Belongs to the universal ribosomal protein uL24 family.</text>
</comment>
<evidence type="ECO:0000256" key="3">
    <source>
        <dbReference type="ARBA" id="ARBA00023274"/>
    </source>
</evidence>
<organism evidence="7 8">
    <name type="scientific">Candidatus Amesbacteria bacterium GW2011_GWA1_47_20</name>
    <dbReference type="NCBI Taxonomy" id="1618354"/>
    <lineage>
        <taxon>Bacteria</taxon>
        <taxon>Candidatus Amesiibacteriota</taxon>
    </lineage>
</organism>
<comment type="function">
    <text evidence="5">One of two assembly initiator proteins, it binds directly to the 5'-end of the 23S rRNA, where it nucleates assembly of the 50S subunit.</text>
</comment>
<keyword evidence="2 5" id="KW-0689">Ribosomal protein</keyword>
<keyword evidence="5" id="KW-0694">RNA-binding</keyword>
<dbReference type="AlphaFoldDB" id="A0A0G1SKL8"/>
<dbReference type="SMART" id="SM00739">
    <property type="entry name" value="KOW"/>
    <property type="match status" value="1"/>
</dbReference>
<comment type="function">
    <text evidence="5">One of the proteins that surrounds the polypeptide exit tunnel on the outside of the subunit.</text>
</comment>
<evidence type="ECO:0000256" key="5">
    <source>
        <dbReference type="HAMAP-Rule" id="MF_01326"/>
    </source>
</evidence>
<dbReference type="Pfam" id="PF17136">
    <property type="entry name" value="ribosomal_L24"/>
    <property type="match status" value="1"/>
</dbReference>
<dbReference type="InterPro" id="IPR041988">
    <property type="entry name" value="Ribosomal_uL24_KOW"/>
</dbReference>
<keyword evidence="3 5" id="KW-0687">Ribonucleoprotein</keyword>
<name>A0A0G1SKL8_9BACT</name>
<comment type="subunit">
    <text evidence="5">Part of the 50S ribosomal subunit.</text>
</comment>
<dbReference type="InterPro" id="IPR003256">
    <property type="entry name" value="Ribosomal_uL24"/>
</dbReference>
<dbReference type="GO" id="GO:0005840">
    <property type="term" value="C:ribosome"/>
    <property type="evidence" value="ECO:0007669"/>
    <property type="project" value="UniProtKB-KW"/>
</dbReference>
<dbReference type="Gene3D" id="2.30.30.30">
    <property type="match status" value="1"/>
</dbReference>
<dbReference type="InterPro" id="IPR005824">
    <property type="entry name" value="KOW"/>
</dbReference>
<evidence type="ECO:0000256" key="2">
    <source>
        <dbReference type="ARBA" id="ARBA00022980"/>
    </source>
</evidence>
<dbReference type="Pfam" id="PF00467">
    <property type="entry name" value="KOW"/>
    <property type="match status" value="1"/>
</dbReference>
<dbReference type="NCBIfam" id="TIGR01079">
    <property type="entry name" value="rplX_bact"/>
    <property type="match status" value="1"/>
</dbReference>
<dbReference type="EMBL" id="LCOA01000006">
    <property type="protein sequence ID" value="KKU69966.1"/>
    <property type="molecule type" value="Genomic_DNA"/>
</dbReference>
<evidence type="ECO:0000313" key="7">
    <source>
        <dbReference type="EMBL" id="KKU69966.1"/>
    </source>
</evidence>
<feature type="domain" description="KOW" evidence="6">
    <location>
        <begin position="2"/>
        <end position="29"/>
    </location>
</feature>
<dbReference type="GO" id="GO:0006412">
    <property type="term" value="P:translation"/>
    <property type="evidence" value="ECO:0007669"/>
    <property type="project" value="UniProtKB-UniRule"/>
</dbReference>
<dbReference type="CDD" id="cd06089">
    <property type="entry name" value="KOW_RPL26"/>
    <property type="match status" value="1"/>
</dbReference>
<evidence type="ECO:0000256" key="4">
    <source>
        <dbReference type="ARBA" id="ARBA00035206"/>
    </source>
</evidence>
<proteinExistence type="inferred from homology"/>
<evidence type="ECO:0000256" key="1">
    <source>
        <dbReference type="ARBA" id="ARBA00010618"/>
    </source>
</evidence>
<dbReference type="SUPFAM" id="SSF50104">
    <property type="entry name" value="Translation proteins SH3-like domain"/>
    <property type="match status" value="1"/>
</dbReference>
<dbReference type="GO" id="GO:0019843">
    <property type="term" value="F:rRNA binding"/>
    <property type="evidence" value="ECO:0007669"/>
    <property type="project" value="UniProtKB-UniRule"/>
</dbReference>
<reference evidence="7 8" key="1">
    <citation type="journal article" date="2015" name="Nature">
        <title>rRNA introns, odd ribosomes, and small enigmatic genomes across a large radiation of phyla.</title>
        <authorList>
            <person name="Brown C.T."/>
            <person name="Hug L.A."/>
            <person name="Thomas B.C."/>
            <person name="Sharon I."/>
            <person name="Castelle C.J."/>
            <person name="Singh A."/>
            <person name="Wilkins M.J."/>
            <person name="Williams K.H."/>
            <person name="Banfield J.F."/>
        </authorList>
    </citation>
    <scope>NUCLEOTIDE SEQUENCE [LARGE SCALE GENOMIC DNA]</scope>
</reference>
<protein>
    <recommendedName>
        <fullName evidence="4 5">Large ribosomal subunit protein uL24</fullName>
    </recommendedName>
</protein>
<dbReference type="GO" id="GO:1990904">
    <property type="term" value="C:ribonucleoprotein complex"/>
    <property type="evidence" value="ECO:0007669"/>
    <property type="project" value="UniProtKB-KW"/>
</dbReference>
<accession>A0A0G1SKL8</accession>
<evidence type="ECO:0000259" key="6">
    <source>
        <dbReference type="SMART" id="SM00739"/>
    </source>
</evidence>
<evidence type="ECO:0000313" key="8">
    <source>
        <dbReference type="Proteomes" id="UP000034565"/>
    </source>
</evidence>
<comment type="caution">
    <text evidence="7">The sequence shown here is derived from an EMBL/GenBank/DDBJ whole genome shotgun (WGS) entry which is preliminary data.</text>
</comment>
<gene>
    <name evidence="5" type="primary">rplX</name>
    <name evidence="7" type="ORF">UX92_C0006G0013</name>
</gene>
<dbReference type="Proteomes" id="UP000034565">
    <property type="component" value="Unassembled WGS sequence"/>
</dbReference>
<keyword evidence="5" id="KW-0699">rRNA-binding</keyword>
<sequence>MKLHKGDKIMVTAGKDRGREGVVERIWKDKVLIPGINQYKKHRKAQGEKQPGEILTLSRPLPIGNVAMVCPKCKQVTRVGYRIVGDKKVRICRKCDQQI</sequence>
<dbReference type="InterPro" id="IPR008991">
    <property type="entry name" value="Translation_prot_SH3-like_sf"/>
</dbReference>
<dbReference type="HAMAP" id="MF_01326_B">
    <property type="entry name" value="Ribosomal_uL24_B"/>
    <property type="match status" value="1"/>
</dbReference>